<dbReference type="PROSITE" id="PS51257">
    <property type="entry name" value="PROKAR_LIPOPROTEIN"/>
    <property type="match status" value="1"/>
</dbReference>
<dbReference type="InterPro" id="IPR032774">
    <property type="entry name" value="WG_beta_rep"/>
</dbReference>
<accession>A0A3P1CAZ9</accession>
<dbReference type="Pfam" id="PF14903">
    <property type="entry name" value="WG_beta_rep"/>
    <property type="match status" value="3"/>
</dbReference>
<dbReference type="EMBL" id="RQJP01000007">
    <property type="protein sequence ID" value="RRB10497.1"/>
    <property type="molecule type" value="Genomic_DNA"/>
</dbReference>
<keyword evidence="2" id="KW-1185">Reference proteome</keyword>
<name>A0A3P1CAZ9_9BACT</name>
<dbReference type="Proteomes" id="UP000274271">
    <property type="component" value="Unassembled WGS sequence"/>
</dbReference>
<evidence type="ECO:0000313" key="2">
    <source>
        <dbReference type="Proteomes" id="UP000274271"/>
    </source>
</evidence>
<comment type="caution">
    <text evidence="1">The sequence shown here is derived from an EMBL/GenBank/DDBJ whole genome shotgun (WGS) entry which is preliminary data.</text>
</comment>
<dbReference type="PANTHER" id="PTHR37841:SF1">
    <property type="entry name" value="DUF3298 DOMAIN-CONTAINING PROTEIN"/>
    <property type="match status" value="1"/>
</dbReference>
<organism evidence="1 2">
    <name type="scientific">Larkinella knui</name>
    <dbReference type="NCBI Taxonomy" id="2025310"/>
    <lineage>
        <taxon>Bacteria</taxon>
        <taxon>Pseudomonadati</taxon>
        <taxon>Bacteroidota</taxon>
        <taxon>Cytophagia</taxon>
        <taxon>Cytophagales</taxon>
        <taxon>Spirosomataceae</taxon>
        <taxon>Larkinella</taxon>
    </lineage>
</organism>
<gene>
    <name evidence="1" type="ORF">EHT87_30225</name>
</gene>
<dbReference type="SUPFAM" id="SSF69360">
    <property type="entry name" value="Cell wall binding repeat"/>
    <property type="match status" value="1"/>
</dbReference>
<evidence type="ECO:0000313" key="1">
    <source>
        <dbReference type="EMBL" id="RRB10497.1"/>
    </source>
</evidence>
<proteinExistence type="predicted"/>
<sequence length="186" mass="20848">MKSVIVPILCLLFFIYACSDRKSTKETADSRPTSNSLLISRAVKGSLANENHGFLSIDGEWLLKEAYSKVGDFSEGLVFVESDQWSGYVNLKGDRVIETNYSGERFAEGLARVTETKEQQLFGYIDKKGKVAIPVKYQAAHTMFSEGLTGVMLDGKFGYIDKSGKKVIPHKCLSDDRRTEWLQVFL</sequence>
<dbReference type="AlphaFoldDB" id="A0A3P1CAZ9"/>
<dbReference type="RefSeq" id="WP_124910507.1">
    <property type="nucleotide sequence ID" value="NZ_RQJP01000007.1"/>
</dbReference>
<dbReference type="PANTHER" id="PTHR37841">
    <property type="entry name" value="GLR2918 PROTEIN"/>
    <property type="match status" value="1"/>
</dbReference>
<reference evidence="1 2" key="1">
    <citation type="submission" date="2018-11" db="EMBL/GenBank/DDBJ databases">
        <authorList>
            <person name="Zhou Z."/>
            <person name="Wang G."/>
        </authorList>
    </citation>
    <scope>NUCLEOTIDE SEQUENCE [LARGE SCALE GENOMIC DNA]</scope>
    <source>
        <strain evidence="1 2">KCTC42998</strain>
    </source>
</reference>
<protein>
    <submittedName>
        <fullName evidence="1">WG repeat-containing protein</fullName>
    </submittedName>
</protein>
<dbReference type="OrthoDB" id="2485468at2"/>